<sequence length="261" mass="30144">MYYDVHTHAFHPKIADKVIQQLHDHYGITAVGNGHPEDLLNRATRAGLDRVIIHTAATAPDQVIPANNWSIELAKSDERIVTFGTMHPDYADPEKEIARLERNGIKGLKFHPDFQGFFMDDRKFYRIMEMAQDRFVCMFHIGDRLPPEKNPSCPLKLKKLLQNFPRLKAIGAHMGGLYHWKMVAEELAGMDVYFDTSSCLPFMDKEVLYKIIERHPRERILFGSDYPLFDPQDSMKELQHALKLKDSELEQHMSAVEELLA</sequence>
<dbReference type="InterPro" id="IPR006680">
    <property type="entry name" value="Amidohydro-rel"/>
</dbReference>
<name>C6BXJ3_MARSD</name>
<dbReference type="InterPro" id="IPR032465">
    <property type="entry name" value="ACMSD"/>
</dbReference>
<dbReference type="SUPFAM" id="SSF51556">
    <property type="entry name" value="Metallo-dependent hydrolases"/>
    <property type="match status" value="1"/>
</dbReference>
<dbReference type="PANTHER" id="PTHR21240:SF28">
    <property type="entry name" value="ISO-OROTATE DECARBOXYLASE (EUROFUNG)"/>
    <property type="match status" value="1"/>
</dbReference>
<dbReference type="GO" id="GO:0005737">
    <property type="term" value="C:cytoplasm"/>
    <property type="evidence" value="ECO:0007669"/>
    <property type="project" value="TreeGrafter"/>
</dbReference>
<dbReference type="Pfam" id="PF04909">
    <property type="entry name" value="Amidohydro_2"/>
    <property type="match status" value="1"/>
</dbReference>
<dbReference type="Gene3D" id="3.20.20.140">
    <property type="entry name" value="Metal-dependent hydrolases"/>
    <property type="match status" value="1"/>
</dbReference>
<evidence type="ECO:0000256" key="1">
    <source>
        <dbReference type="ARBA" id="ARBA00023239"/>
    </source>
</evidence>
<dbReference type="GO" id="GO:0016787">
    <property type="term" value="F:hydrolase activity"/>
    <property type="evidence" value="ECO:0007669"/>
    <property type="project" value="UniProtKB-KW"/>
</dbReference>
<feature type="domain" description="Amidohydrolase-related" evidence="2">
    <location>
        <begin position="4"/>
        <end position="249"/>
    </location>
</feature>
<dbReference type="InterPro" id="IPR032466">
    <property type="entry name" value="Metal_Hydrolase"/>
</dbReference>
<keyword evidence="1" id="KW-0456">Lyase</keyword>
<keyword evidence="4" id="KW-1185">Reference proteome</keyword>
<evidence type="ECO:0000259" key="2">
    <source>
        <dbReference type="Pfam" id="PF04909"/>
    </source>
</evidence>
<dbReference type="KEGG" id="dsa:Desal_2443"/>
<dbReference type="GO" id="GO:0019748">
    <property type="term" value="P:secondary metabolic process"/>
    <property type="evidence" value="ECO:0007669"/>
    <property type="project" value="TreeGrafter"/>
</dbReference>
<dbReference type="STRING" id="526222.Desal_2443"/>
<dbReference type="eggNOG" id="COG2159">
    <property type="taxonomic scope" value="Bacteria"/>
</dbReference>
<evidence type="ECO:0000313" key="4">
    <source>
        <dbReference type="Proteomes" id="UP000002601"/>
    </source>
</evidence>
<reference evidence="3 4" key="1">
    <citation type="submission" date="2009-06" db="EMBL/GenBank/DDBJ databases">
        <title>Complete sequence of Desulfovibrio salexigens DSM 2638.</title>
        <authorList>
            <consortium name="US DOE Joint Genome Institute"/>
            <person name="Lucas S."/>
            <person name="Copeland A."/>
            <person name="Lapidus A."/>
            <person name="Glavina del Rio T."/>
            <person name="Tice H."/>
            <person name="Bruce D."/>
            <person name="Goodwin L."/>
            <person name="Pitluck S."/>
            <person name="Munk A.C."/>
            <person name="Brettin T."/>
            <person name="Detter J.C."/>
            <person name="Han C."/>
            <person name="Tapia R."/>
            <person name="Larimer F."/>
            <person name="Land M."/>
            <person name="Hauser L."/>
            <person name="Kyrpides N."/>
            <person name="Anderson I."/>
            <person name="Wall J.D."/>
            <person name="Arkin A.P."/>
            <person name="Dehal P."/>
            <person name="Chivian D."/>
            <person name="Giles B."/>
            <person name="Hazen T.C."/>
        </authorList>
    </citation>
    <scope>NUCLEOTIDE SEQUENCE [LARGE SCALE GENOMIC DNA]</scope>
    <source>
        <strain evidence="4">ATCC 14822 / DSM 2638 / NCIMB 8403 / VKM B-1763</strain>
    </source>
</reference>
<evidence type="ECO:0000313" key="3">
    <source>
        <dbReference type="EMBL" id="ACS80499.1"/>
    </source>
</evidence>
<gene>
    <name evidence="3" type="ordered locus">Desal_2443</name>
</gene>
<dbReference type="GO" id="GO:0016831">
    <property type="term" value="F:carboxy-lyase activity"/>
    <property type="evidence" value="ECO:0007669"/>
    <property type="project" value="InterPro"/>
</dbReference>
<proteinExistence type="predicted"/>
<dbReference type="HOGENOM" id="CLU_044590_0_1_7"/>
<dbReference type="PANTHER" id="PTHR21240">
    <property type="entry name" value="2-AMINO-3-CARBOXYLMUCONATE-6-SEMIALDEHYDE DECARBOXYLASE"/>
    <property type="match status" value="1"/>
</dbReference>
<keyword evidence="3" id="KW-0378">Hydrolase</keyword>
<protein>
    <submittedName>
        <fullName evidence="3">Amidohydrolase 2</fullName>
    </submittedName>
</protein>
<accession>C6BXJ3</accession>
<dbReference type="Proteomes" id="UP000002601">
    <property type="component" value="Chromosome"/>
</dbReference>
<dbReference type="AlphaFoldDB" id="C6BXJ3"/>
<organism evidence="3 4">
    <name type="scientific">Maridesulfovibrio salexigens (strain ATCC 14822 / DSM 2638 / NCIMB 8403 / VKM B-1763)</name>
    <name type="common">Desulfovibrio salexigens</name>
    <dbReference type="NCBI Taxonomy" id="526222"/>
    <lineage>
        <taxon>Bacteria</taxon>
        <taxon>Pseudomonadati</taxon>
        <taxon>Thermodesulfobacteriota</taxon>
        <taxon>Desulfovibrionia</taxon>
        <taxon>Desulfovibrionales</taxon>
        <taxon>Desulfovibrionaceae</taxon>
        <taxon>Maridesulfovibrio</taxon>
    </lineage>
</organism>
<dbReference type="EMBL" id="CP001649">
    <property type="protein sequence ID" value="ACS80499.1"/>
    <property type="molecule type" value="Genomic_DNA"/>
</dbReference>
<dbReference type="OrthoDB" id="1407586at2"/>
<dbReference type="RefSeq" id="WP_015852315.1">
    <property type="nucleotide sequence ID" value="NC_012881.1"/>
</dbReference>